<dbReference type="AlphaFoldDB" id="A0A6J6JAT3"/>
<evidence type="ECO:0000313" key="1">
    <source>
        <dbReference type="EMBL" id="CAB4633940.1"/>
    </source>
</evidence>
<gene>
    <name evidence="1" type="ORF">UFOPK2143_00095</name>
</gene>
<name>A0A6J6JAT3_9ZZZZ</name>
<accession>A0A6J6JAT3</accession>
<protein>
    <submittedName>
        <fullName evidence="1">Unannotated protein</fullName>
    </submittedName>
</protein>
<reference evidence="1" key="1">
    <citation type="submission" date="2020-05" db="EMBL/GenBank/DDBJ databases">
        <authorList>
            <person name="Chiriac C."/>
            <person name="Salcher M."/>
            <person name="Ghai R."/>
            <person name="Kavagutti S V."/>
        </authorList>
    </citation>
    <scope>NUCLEOTIDE SEQUENCE</scope>
</reference>
<proteinExistence type="predicted"/>
<sequence>MTTDIDAGTGIPVIAPSSSGAVGLLDDGVRNTRLIEANSRQQPGLTASDHNDMERVANVRRNLVFPCDCATIGTIEMKVIGKHRHNCRIHRCSCHEVHEFFDQFGRRHLRFGATCISPLCNHGHGTRTNLGLFIGRQSTFVVIENRHTRANLSPDPGRIARHMNH</sequence>
<dbReference type="EMBL" id="CAEZVV010000002">
    <property type="protein sequence ID" value="CAB4633940.1"/>
    <property type="molecule type" value="Genomic_DNA"/>
</dbReference>
<organism evidence="1">
    <name type="scientific">freshwater metagenome</name>
    <dbReference type="NCBI Taxonomy" id="449393"/>
    <lineage>
        <taxon>unclassified sequences</taxon>
        <taxon>metagenomes</taxon>
        <taxon>ecological metagenomes</taxon>
    </lineage>
</organism>